<gene>
    <name evidence="5" type="ORF">EM848_09555</name>
    <name evidence="4" type="ORF">EMO90_08885</name>
</gene>
<dbReference type="AlphaFoldDB" id="A0A5J5DZE8"/>
<keyword evidence="5" id="KW-0255">Endonuclease</keyword>
<evidence type="ECO:0000259" key="3">
    <source>
        <dbReference type="Pfam" id="PF03372"/>
    </source>
</evidence>
<dbReference type="OrthoDB" id="2340043at2"/>
<dbReference type="Pfam" id="PF03372">
    <property type="entry name" value="Exo_endo_phos"/>
    <property type="match status" value="1"/>
</dbReference>
<keyword evidence="2" id="KW-0472">Membrane</keyword>
<dbReference type="Proteomes" id="UP000374630">
    <property type="component" value="Unassembled WGS sequence"/>
</dbReference>
<evidence type="ECO:0000313" key="7">
    <source>
        <dbReference type="Proteomes" id="UP000374630"/>
    </source>
</evidence>
<proteinExistence type="predicted"/>
<name>A0A5J5DZE8_9BIFI</name>
<feature type="domain" description="Endonuclease/exonuclease/phosphatase" evidence="3">
    <location>
        <begin position="132"/>
        <end position="356"/>
    </location>
</feature>
<feature type="transmembrane region" description="Helical" evidence="2">
    <location>
        <begin position="35"/>
        <end position="56"/>
    </location>
</feature>
<keyword evidence="7" id="KW-1185">Reference proteome</keyword>
<dbReference type="InterPro" id="IPR036691">
    <property type="entry name" value="Endo/exonu/phosph_ase_sf"/>
</dbReference>
<dbReference type="EMBL" id="RZOA01000021">
    <property type="protein sequence ID" value="KAA8822195.1"/>
    <property type="molecule type" value="Genomic_DNA"/>
</dbReference>
<keyword evidence="2" id="KW-0812">Transmembrane</keyword>
<keyword evidence="5" id="KW-0378">Hydrolase</keyword>
<evidence type="ECO:0000256" key="1">
    <source>
        <dbReference type="SAM" id="MobiDB-lite"/>
    </source>
</evidence>
<dbReference type="Proteomes" id="UP000345527">
    <property type="component" value="Unassembled WGS sequence"/>
</dbReference>
<comment type="caution">
    <text evidence="5">The sequence shown here is derived from an EMBL/GenBank/DDBJ whole genome shotgun (WGS) entry which is preliminary data.</text>
</comment>
<dbReference type="GO" id="GO:0004527">
    <property type="term" value="F:exonuclease activity"/>
    <property type="evidence" value="ECO:0007669"/>
    <property type="project" value="UniProtKB-KW"/>
</dbReference>
<dbReference type="EMBL" id="RZNZ01000012">
    <property type="protein sequence ID" value="KAA8819081.1"/>
    <property type="molecule type" value="Genomic_DNA"/>
</dbReference>
<evidence type="ECO:0000256" key="2">
    <source>
        <dbReference type="SAM" id="Phobius"/>
    </source>
</evidence>
<accession>A0A5J5DZE8</accession>
<organism evidence="5 6">
    <name type="scientific">Bifidobacterium vespertilionis</name>
    <dbReference type="NCBI Taxonomy" id="2562524"/>
    <lineage>
        <taxon>Bacteria</taxon>
        <taxon>Bacillati</taxon>
        <taxon>Actinomycetota</taxon>
        <taxon>Actinomycetes</taxon>
        <taxon>Bifidobacteriales</taxon>
        <taxon>Bifidobacteriaceae</taxon>
        <taxon>Bifidobacterium</taxon>
    </lineage>
</organism>
<dbReference type="InterPro" id="IPR005135">
    <property type="entry name" value="Endo/exonuclease/phosphatase"/>
</dbReference>
<evidence type="ECO:0000313" key="5">
    <source>
        <dbReference type="EMBL" id="KAA8822195.1"/>
    </source>
</evidence>
<feature type="region of interest" description="Disordered" evidence="1">
    <location>
        <begin position="90"/>
        <end position="122"/>
    </location>
</feature>
<feature type="compositionally biased region" description="Polar residues" evidence="1">
    <location>
        <begin position="107"/>
        <end position="121"/>
    </location>
</feature>
<dbReference type="Gene3D" id="3.60.10.10">
    <property type="entry name" value="Endonuclease/exonuclease/phosphatase"/>
    <property type="match status" value="1"/>
</dbReference>
<evidence type="ECO:0000313" key="4">
    <source>
        <dbReference type="EMBL" id="KAA8819081.1"/>
    </source>
</evidence>
<reference evidence="6 7" key="1">
    <citation type="journal article" date="2019" name="Syst. Appl. Microbiol.">
        <title>Characterization of Bifidobacterium species in feaces of the Egyptian fruit bat: Description of B. vespertilionis sp. nov. and B. rousetti sp. nov.</title>
        <authorList>
            <person name="Modesto M."/>
            <person name="Satti M."/>
            <person name="Watanabe K."/>
            <person name="Puglisi E."/>
            <person name="Morelli L."/>
            <person name="Huang C.-H."/>
            <person name="Liou J.-S."/>
            <person name="Miyashita M."/>
            <person name="Tamura T."/>
            <person name="Saito S."/>
            <person name="Mori K."/>
            <person name="Huang L."/>
            <person name="Sciavilla P."/>
            <person name="Sandri C."/>
            <person name="Spiezio C."/>
            <person name="Vitali F."/>
            <person name="Cavalieri D."/>
            <person name="Perpetuini G."/>
            <person name="Tofalo R."/>
            <person name="Bonetti A."/>
            <person name="Arita M."/>
            <person name="Mattarelli P."/>
        </authorList>
    </citation>
    <scope>NUCLEOTIDE SEQUENCE [LARGE SCALE GENOMIC DNA]</scope>
    <source>
        <strain evidence="4 7">RST16</strain>
        <strain evidence="5 6">RST8</strain>
    </source>
</reference>
<evidence type="ECO:0000313" key="6">
    <source>
        <dbReference type="Proteomes" id="UP000345527"/>
    </source>
</evidence>
<keyword evidence="5" id="KW-0269">Exonuclease</keyword>
<sequence>MLWVLWIIVLLCILWIALAALPAGREKVMPLPYMIALIPFLWVPMAVVAAIAAFSLHEWGLMCGAIAAGIATQIYQSRYQGTALHAGAAKPAGRSSGQAKPDASGESAANTAESAGQSDESAAQPARAYRLMTLNCRYGRADAKAIVTAVRAHNITVLALQEMNDDLFAALNEAGLGRILPYSQCGAGKATDNGGYNGIYTAAEPIGRQRDAIMIPAADVPSLSLPLPGRPAGELDADGDAPTITFAAAHTKSPMRSCRDWSNGIIGLGELAERTEREDHDIMVVMGDLNGQIEHPSFRALLARGFTDASLSLKSGAHPTFPSWLPWPRIELDHVLFTPGAKAVAVGTLAVKGTDHLALTATLEV</sequence>
<keyword evidence="5" id="KW-0540">Nuclease</keyword>
<dbReference type="GO" id="GO:0004519">
    <property type="term" value="F:endonuclease activity"/>
    <property type="evidence" value="ECO:0007669"/>
    <property type="project" value="UniProtKB-KW"/>
</dbReference>
<dbReference type="SUPFAM" id="SSF56219">
    <property type="entry name" value="DNase I-like"/>
    <property type="match status" value="1"/>
</dbReference>
<keyword evidence="2" id="KW-1133">Transmembrane helix</keyword>
<protein>
    <submittedName>
        <fullName evidence="5">Endonuclease/exonuclease/phosphatase family protein</fullName>
    </submittedName>
</protein>